<accession>A0A6N6JD47</accession>
<evidence type="ECO:0000313" key="2">
    <source>
        <dbReference type="Proteomes" id="UP000436822"/>
    </source>
</evidence>
<dbReference type="EMBL" id="BLJE01000001">
    <property type="protein sequence ID" value="GFE63238.1"/>
    <property type="molecule type" value="Genomic_DNA"/>
</dbReference>
<keyword evidence="2" id="KW-1185">Reference proteome</keyword>
<protein>
    <submittedName>
        <fullName evidence="1">Uncharacterized protein</fullName>
    </submittedName>
</protein>
<evidence type="ECO:0000313" key="1">
    <source>
        <dbReference type="EMBL" id="GFE63238.1"/>
    </source>
</evidence>
<reference evidence="1 2" key="1">
    <citation type="submission" date="2019-12" db="EMBL/GenBank/DDBJ databases">
        <title>Litoreibacter badius sp. nov., a novel bacteriochlorophyll a-containing bacterium in the genus Litoreibacter.</title>
        <authorList>
            <person name="Kanamuro M."/>
            <person name="Takabe Y."/>
            <person name="Mori K."/>
            <person name="Takaichi S."/>
            <person name="Hanada S."/>
        </authorList>
    </citation>
    <scope>NUCLEOTIDE SEQUENCE [LARGE SCALE GENOMIC DNA]</scope>
    <source>
        <strain evidence="1 2">K6</strain>
    </source>
</reference>
<sequence length="101" mass="11278">MDGETIAWADALFLAVHGREELSAFNVSGLYVGMLMKFSLRIFFEPEGNDHQVSVIRKNLASYTGISGNGLEISDKRLLLLNSQCEMRLAQQDIYASITHL</sequence>
<dbReference type="RefSeq" id="WP_159804190.1">
    <property type="nucleotide sequence ID" value="NZ_BLJE01000001.1"/>
</dbReference>
<comment type="caution">
    <text evidence="1">The sequence shown here is derived from an EMBL/GenBank/DDBJ whole genome shotgun (WGS) entry which is preliminary data.</text>
</comment>
<gene>
    <name evidence="1" type="ORF">KIN_03120</name>
</gene>
<dbReference type="Proteomes" id="UP000436822">
    <property type="component" value="Unassembled WGS sequence"/>
</dbReference>
<proteinExistence type="predicted"/>
<dbReference type="AlphaFoldDB" id="A0A6N6JD47"/>
<name>A0A6N6JD47_9RHOB</name>
<organism evidence="1 2">
    <name type="scientific">Litoreibacter roseus</name>
    <dbReference type="NCBI Taxonomy" id="2601869"/>
    <lineage>
        <taxon>Bacteria</taxon>
        <taxon>Pseudomonadati</taxon>
        <taxon>Pseudomonadota</taxon>
        <taxon>Alphaproteobacteria</taxon>
        <taxon>Rhodobacterales</taxon>
        <taxon>Roseobacteraceae</taxon>
        <taxon>Litoreibacter</taxon>
    </lineage>
</organism>